<dbReference type="InterPro" id="IPR005196">
    <property type="entry name" value="Glyco_hydro_65_N"/>
</dbReference>
<dbReference type="PIRSF" id="PIRSF036289">
    <property type="entry name" value="Glycosyl_hydrolase_malt_phosph"/>
    <property type="match status" value="1"/>
</dbReference>
<gene>
    <name evidence="7" type="ORF">M3M36_03605</name>
</gene>
<feature type="domain" description="Glycoside hydrolase family 65 N-terminal" evidence="6">
    <location>
        <begin position="16"/>
        <end position="218"/>
    </location>
</feature>
<comment type="similarity">
    <text evidence="1">Belongs to the glycosyl hydrolase 65 family.</text>
</comment>
<name>A0ABY5BY64_9LACO</name>
<dbReference type="InterPro" id="IPR012341">
    <property type="entry name" value="6hp_glycosidase-like_sf"/>
</dbReference>
<feature type="domain" description="Glycoside hydrolase family 65 central catalytic" evidence="4">
    <location>
        <begin position="292"/>
        <end position="651"/>
    </location>
</feature>
<keyword evidence="8" id="KW-1185">Reference proteome</keyword>
<keyword evidence="3" id="KW-0808">Transferase</keyword>
<organism evidence="7 8">
    <name type="scientific">Fructobacillus americanaquae</name>
    <dbReference type="NCBI Taxonomy" id="2940302"/>
    <lineage>
        <taxon>Bacteria</taxon>
        <taxon>Bacillati</taxon>
        <taxon>Bacillota</taxon>
        <taxon>Bacilli</taxon>
        <taxon>Lactobacillales</taxon>
        <taxon>Lactobacillaceae</taxon>
        <taxon>Fructobacillus</taxon>
    </lineage>
</organism>
<dbReference type="Pfam" id="PF03632">
    <property type="entry name" value="Glyco_hydro_65m"/>
    <property type="match status" value="1"/>
</dbReference>
<dbReference type="SUPFAM" id="SSF48208">
    <property type="entry name" value="Six-hairpin glycosidases"/>
    <property type="match status" value="1"/>
</dbReference>
<dbReference type="InterPro" id="IPR017045">
    <property type="entry name" value="Malt_Pase/Glycosyl_Hdrlase"/>
</dbReference>
<keyword evidence="7" id="KW-0378">Hydrolase</keyword>
<evidence type="ECO:0000256" key="2">
    <source>
        <dbReference type="ARBA" id="ARBA00022676"/>
    </source>
</evidence>
<dbReference type="RefSeq" id="WP_252773277.1">
    <property type="nucleotide sequence ID" value="NZ_CP097122.1"/>
</dbReference>
<sequence>MNGQQMVLKLNDISSKKPGNIAAIFSLSNGYVGIQASNPINGSNDTGTLVNGFFEYSPITYGEAAAFYPKNNQTIVPVLNLRKIILLDENHHRFDTATIKDISLNLENGQLHEVYEVSNQAHKKIEMTVVSAIDQKNLSFYGIKFSFKPLSYKGKLIVDKRFKLDAISEAADIGAQEDPRKTRRVNSAAKQIIASADDREILKIATKKSNQSITIQGRSISKKLLTERDLTTSFDLTYIYQVSKGDENKVVPIEQHSFVKIKENSHQFWEKVWQQSAVMISGNDEINLALHFNIFQLNQAAGRDGHTNIAAKGLTGPGYEGHTFWDTEMYMMPYFIYTNPEIAKSLLIYRYHTLAFARKRARELGVDSGALFAWRSINGEETSAYYPASTAAYHLNGDIAYAIGKYYETTDDDEFMEKYGFEILLETARFWREFGSWTEKNGQKKFEFLTVTGPDEYTAMVDNNYFTNRMAENNLQLAYTVGHKLAVSNPKILLKLNTSENELRQFQHLSTNIYFPRNTQYAINAQDDSFFSKPIWPFQTTPNSQYPLLLHYHPLHIYRYQVNKQADTILADFLFPETITESQLGREFDYYEKITTHDSSLSRSIFSAVAARMGNVKKAYSYFSDTVRMDLIDLQGNTEDGLHLANLGGSWLDVVQGFAGMQVTAQGILKILPHLPEEWNSFEFRLMFKKRLLKFVIDQQITEITLINGDPLEVIINQKKYTLSKIIKINN</sequence>
<accession>A0ABY5BY64</accession>
<evidence type="ECO:0000259" key="5">
    <source>
        <dbReference type="Pfam" id="PF03633"/>
    </source>
</evidence>
<reference evidence="7" key="1">
    <citation type="submission" date="2022-05" db="EMBL/GenBank/DDBJ databases">
        <authorList>
            <person name="Oliphant S.A."/>
            <person name="Watson-Haigh N.S."/>
            <person name="Sumby K.M."/>
            <person name="Gardner J.M."/>
            <person name="Jiranek V."/>
        </authorList>
    </citation>
    <scope>NUCLEOTIDE SEQUENCE</scope>
    <source>
        <strain evidence="7">KI3_B9</strain>
    </source>
</reference>
<dbReference type="InterPro" id="IPR008928">
    <property type="entry name" value="6-hairpin_glycosidase_sf"/>
</dbReference>
<dbReference type="Gene3D" id="1.50.10.10">
    <property type="match status" value="1"/>
</dbReference>
<keyword evidence="2" id="KW-0328">Glycosyltransferase</keyword>
<dbReference type="GO" id="GO:0016787">
    <property type="term" value="F:hydrolase activity"/>
    <property type="evidence" value="ECO:0007669"/>
    <property type="project" value="UniProtKB-KW"/>
</dbReference>
<dbReference type="Proteomes" id="UP001056093">
    <property type="component" value="Chromosome"/>
</dbReference>
<dbReference type="InterPro" id="IPR011013">
    <property type="entry name" value="Gal_mutarotase_sf_dom"/>
</dbReference>
<evidence type="ECO:0000313" key="8">
    <source>
        <dbReference type="Proteomes" id="UP001056093"/>
    </source>
</evidence>
<evidence type="ECO:0000256" key="1">
    <source>
        <dbReference type="ARBA" id="ARBA00006768"/>
    </source>
</evidence>
<evidence type="ECO:0000259" key="4">
    <source>
        <dbReference type="Pfam" id="PF03632"/>
    </source>
</evidence>
<dbReference type="InterPro" id="IPR005194">
    <property type="entry name" value="Glyco_hydro_65_C"/>
</dbReference>
<dbReference type="InterPro" id="IPR005195">
    <property type="entry name" value="Glyco_hydro_65_M"/>
</dbReference>
<dbReference type="Pfam" id="PF03633">
    <property type="entry name" value="Glyco_hydro_65C"/>
    <property type="match status" value="1"/>
</dbReference>
<evidence type="ECO:0000259" key="6">
    <source>
        <dbReference type="Pfam" id="PF03636"/>
    </source>
</evidence>
<dbReference type="PANTHER" id="PTHR11051">
    <property type="entry name" value="GLYCOSYL HYDROLASE-RELATED"/>
    <property type="match status" value="1"/>
</dbReference>
<dbReference type="Gene3D" id="2.60.420.10">
    <property type="entry name" value="Maltose phosphorylase, domain 3"/>
    <property type="match status" value="1"/>
</dbReference>
<evidence type="ECO:0000256" key="3">
    <source>
        <dbReference type="ARBA" id="ARBA00022679"/>
    </source>
</evidence>
<dbReference type="PANTHER" id="PTHR11051:SF8">
    <property type="entry name" value="PROTEIN-GLUCOSYLGALACTOSYLHYDROXYLYSINE GLUCOSIDASE"/>
    <property type="match status" value="1"/>
</dbReference>
<proteinExistence type="inferred from homology"/>
<dbReference type="Gene3D" id="2.70.98.40">
    <property type="entry name" value="Glycoside hydrolase, family 65, N-terminal domain"/>
    <property type="match status" value="1"/>
</dbReference>
<protein>
    <submittedName>
        <fullName evidence="7">Glycoside hydrolase family 65 protein</fullName>
    </submittedName>
</protein>
<dbReference type="Pfam" id="PF03636">
    <property type="entry name" value="Glyco_hydro_65N"/>
    <property type="match status" value="1"/>
</dbReference>
<dbReference type="InterPro" id="IPR037018">
    <property type="entry name" value="GH65_N"/>
</dbReference>
<dbReference type="EMBL" id="CP097122">
    <property type="protein sequence ID" value="USS91447.1"/>
    <property type="molecule type" value="Genomic_DNA"/>
</dbReference>
<evidence type="ECO:0000313" key="7">
    <source>
        <dbReference type="EMBL" id="USS91447.1"/>
    </source>
</evidence>
<feature type="domain" description="Glycoside hydrolase family 65 C-terminal" evidence="5">
    <location>
        <begin position="665"/>
        <end position="723"/>
    </location>
</feature>
<dbReference type="SUPFAM" id="SSF74650">
    <property type="entry name" value="Galactose mutarotase-like"/>
    <property type="match status" value="1"/>
</dbReference>